<evidence type="ECO:0000313" key="3">
    <source>
        <dbReference type="Proteomes" id="UP000179807"/>
    </source>
</evidence>
<proteinExistence type="predicted"/>
<reference evidence="2" key="1">
    <citation type="submission" date="2016-10" db="EMBL/GenBank/DDBJ databases">
        <authorList>
            <person name="Benchimol M."/>
            <person name="Almeida L.G."/>
            <person name="Vasconcelos A.T."/>
            <person name="Perreira-Neves A."/>
            <person name="Rosa I.A."/>
            <person name="Tasca T."/>
            <person name="Bogo M.R."/>
            <person name="de Souza W."/>
        </authorList>
    </citation>
    <scope>NUCLEOTIDE SEQUENCE [LARGE SCALE GENOMIC DNA]</scope>
    <source>
        <strain evidence="2">K</strain>
    </source>
</reference>
<dbReference type="GeneID" id="94828808"/>
<dbReference type="RefSeq" id="XP_068353266.1">
    <property type="nucleotide sequence ID" value="XM_068494104.1"/>
</dbReference>
<evidence type="ECO:0000313" key="2">
    <source>
        <dbReference type="EMBL" id="OHT00130.1"/>
    </source>
</evidence>
<organism evidence="2 3">
    <name type="scientific">Tritrichomonas foetus</name>
    <dbReference type="NCBI Taxonomy" id="1144522"/>
    <lineage>
        <taxon>Eukaryota</taxon>
        <taxon>Metamonada</taxon>
        <taxon>Parabasalia</taxon>
        <taxon>Tritrichomonadida</taxon>
        <taxon>Tritrichomonadidae</taxon>
        <taxon>Tritrichomonas</taxon>
    </lineage>
</organism>
<comment type="caution">
    <text evidence="2">The sequence shown here is derived from an EMBL/GenBank/DDBJ whole genome shotgun (WGS) entry which is preliminary data.</text>
</comment>
<dbReference type="VEuPathDB" id="TrichDB:TRFO_08127"/>
<dbReference type="Proteomes" id="UP000179807">
    <property type="component" value="Unassembled WGS sequence"/>
</dbReference>
<evidence type="ECO:0000256" key="1">
    <source>
        <dbReference type="SAM" id="Coils"/>
    </source>
</evidence>
<keyword evidence="3" id="KW-1185">Reference proteome</keyword>
<dbReference type="OrthoDB" id="10653483at2759"/>
<feature type="coiled-coil region" evidence="1">
    <location>
        <begin position="62"/>
        <end position="89"/>
    </location>
</feature>
<protein>
    <submittedName>
        <fullName evidence="2">Uncharacterized protein</fullName>
    </submittedName>
</protein>
<sequence>MSTHLSFCISIWPFIIFKRAERIAKMMISSSLRAETFDQKDALLSQLDRQLMIATEKLLMKNKLLQMRQREVRSEHERLEEKKREIIRNINIAFPIMRRKAQEMSNHHFERVKLTKNKVRSLRDQLSTQLERQIRYRHYKWKFNQPVIYDQIDAFLDLLAYTHQNLPVKDIGKWACIERSISFNFAQTQRIKIQLKSLAVEYSTGIHELFQKMEEIEARQENLKKKDILRHQRFQYYLDQFAKEDEQMIEGIESQFRSLLQKHNERTRKAQFRAADRLVEARRSGMKLQDARDKYMLEKCPLLAIEKQLKIISQNKSITRAKLRVDRIILDHLQAENDELNERLNRLKGIMESSS</sequence>
<keyword evidence="1" id="KW-0175">Coiled coil</keyword>
<gene>
    <name evidence="2" type="ORF">TRFO_08127</name>
</gene>
<dbReference type="EMBL" id="MLAK01000971">
    <property type="protein sequence ID" value="OHT00130.1"/>
    <property type="molecule type" value="Genomic_DNA"/>
</dbReference>
<dbReference type="AlphaFoldDB" id="A0A1J4JN62"/>
<accession>A0A1J4JN62</accession>
<name>A0A1J4JN62_9EUKA</name>